<feature type="region of interest" description="Disordered" evidence="1">
    <location>
        <begin position="228"/>
        <end position="250"/>
    </location>
</feature>
<dbReference type="InterPro" id="IPR040256">
    <property type="entry name" value="At4g02000-like"/>
</dbReference>
<feature type="compositionally biased region" description="Basic and acidic residues" evidence="1">
    <location>
        <begin position="274"/>
        <end position="287"/>
    </location>
</feature>
<dbReference type="PANTHER" id="PTHR31286:SF148">
    <property type="entry name" value="DUF4283 DOMAIN-CONTAINING PROTEIN"/>
    <property type="match status" value="1"/>
</dbReference>
<gene>
    <name evidence="3" type="ORF">F2Q69_00014389</name>
</gene>
<organism evidence="3 4">
    <name type="scientific">Brassica cretica</name>
    <name type="common">Mustard</name>
    <dbReference type="NCBI Taxonomy" id="69181"/>
    <lineage>
        <taxon>Eukaryota</taxon>
        <taxon>Viridiplantae</taxon>
        <taxon>Streptophyta</taxon>
        <taxon>Embryophyta</taxon>
        <taxon>Tracheophyta</taxon>
        <taxon>Spermatophyta</taxon>
        <taxon>Magnoliopsida</taxon>
        <taxon>eudicotyledons</taxon>
        <taxon>Gunneridae</taxon>
        <taxon>Pentapetalae</taxon>
        <taxon>rosids</taxon>
        <taxon>malvids</taxon>
        <taxon>Brassicales</taxon>
        <taxon>Brassicaceae</taxon>
        <taxon>Brassiceae</taxon>
        <taxon>Brassica</taxon>
    </lineage>
</organism>
<dbReference type="InterPro" id="IPR025558">
    <property type="entry name" value="DUF4283"/>
</dbReference>
<protein>
    <recommendedName>
        <fullName evidence="2">DUF4283 domain-containing protein</fullName>
    </recommendedName>
</protein>
<feature type="compositionally biased region" description="Polar residues" evidence="1">
    <location>
        <begin position="325"/>
        <end position="338"/>
    </location>
</feature>
<proteinExistence type="predicted"/>
<accession>A0A8S9R2E3</accession>
<dbReference type="Pfam" id="PF14111">
    <property type="entry name" value="DUF4283"/>
    <property type="match status" value="1"/>
</dbReference>
<feature type="region of interest" description="Disordered" evidence="1">
    <location>
        <begin position="314"/>
        <end position="413"/>
    </location>
</feature>
<dbReference type="EMBL" id="QGKX02000996">
    <property type="protein sequence ID" value="KAF3557049.1"/>
    <property type="molecule type" value="Genomic_DNA"/>
</dbReference>
<dbReference type="PANTHER" id="PTHR31286">
    <property type="entry name" value="GLYCINE-RICH CELL WALL STRUCTURAL PROTEIN 1.8-LIKE"/>
    <property type="match status" value="1"/>
</dbReference>
<name>A0A8S9R2E3_BRACR</name>
<reference evidence="3" key="1">
    <citation type="submission" date="2019-12" db="EMBL/GenBank/DDBJ databases">
        <title>Genome sequencing and annotation of Brassica cretica.</title>
        <authorList>
            <person name="Studholme D.J."/>
            <person name="Sarris P."/>
        </authorList>
    </citation>
    <scope>NUCLEOTIDE SEQUENCE</scope>
    <source>
        <strain evidence="3">PFS-109/04</strain>
        <tissue evidence="3">Leaf</tissue>
    </source>
</reference>
<evidence type="ECO:0000313" key="4">
    <source>
        <dbReference type="Proteomes" id="UP000712600"/>
    </source>
</evidence>
<dbReference type="InterPro" id="IPR036691">
    <property type="entry name" value="Endo/exonu/phosph_ase_sf"/>
</dbReference>
<comment type="caution">
    <text evidence="3">The sequence shown here is derived from an EMBL/GenBank/DDBJ whole genome shotgun (WGS) entry which is preliminary data.</text>
</comment>
<feature type="region of interest" description="Disordered" evidence="1">
    <location>
        <begin position="270"/>
        <end position="301"/>
    </location>
</feature>
<evidence type="ECO:0000256" key="1">
    <source>
        <dbReference type="SAM" id="MobiDB-lite"/>
    </source>
</evidence>
<dbReference type="SUPFAM" id="SSF56219">
    <property type="entry name" value="DNase I-like"/>
    <property type="match status" value="1"/>
</dbReference>
<sequence>MTEPIVSGGPDLPKTPPKVYTNLPLSQKALYSAVASDQNEPSIHFSPEVVMQEGVAVVDLPEKVTNDSKPLSESYVVGHFIGDASHIALFRIEDKQMRNRVLRRPFWHIADVPLVVQEWTPDTESSKPDLTAIPLWVDLKGVPGHLFSQVGLTFFVDTIGKTANIHPITVRCTRLDVARLLVVMNLEKPLPDNVLIRGRTTTIQVSYPWLPPRCSLCNNWGHTDKECGKAKGANSDSRKEKKISSKTKQTEATNDTILKYTDDTILEIPVSTDVRTDEPRVSEEGKPTDSMADPHTSIVDTQSNIEKYWRLVGNGHKASPRRKVSQNSSENETNTRSPSRFHLLADVEEGEVELSCSEEEETEEIVVAQDTKAPHQSPDKSKKKKKKQSGCNSAATTRPKEKREAKQTKTSLHPEALNDDIPICYIHNYNHHRLGKICVVWSDNVNVTVLYKSSQIITVWVTSSTGEQFLCSCIYASNFQNERRHLWSDLINIGSQYASPVMPWIIMGDFNETLSSSEHSIGVDPQNQSGMRDFQAAVSTCNLTDLDEQPFTLQNPSRDAALGKKRPFKFFNFLADHPDFTTIVAESWNSAEPLYHSRSALYLFHRKLKQLKPAIRLLNKSRFGNIPLRAKKAFKNLCDMQEQALVTPNTASFNSVSEAMATWNHWASIEERFYMQKFRITWLMYGDQNTTFSTR</sequence>
<feature type="compositionally biased region" description="Basic and acidic residues" evidence="1">
    <location>
        <begin position="398"/>
        <end position="407"/>
    </location>
</feature>
<dbReference type="AlphaFoldDB" id="A0A8S9R2E3"/>
<feature type="compositionally biased region" description="Acidic residues" evidence="1">
    <location>
        <begin position="346"/>
        <end position="364"/>
    </location>
</feature>
<dbReference type="Gene3D" id="3.60.10.10">
    <property type="entry name" value="Endonuclease/exonuclease/phosphatase"/>
    <property type="match status" value="1"/>
</dbReference>
<dbReference type="Proteomes" id="UP000712600">
    <property type="component" value="Unassembled WGS sequence"/>
</dbReference>
<feature type="domain" description="DUF4283" evidence="2">
    <location>
        <begin position="87"/>
        <end position="124"/>
    </location>
</feature>
<evidence type="ECO:0000259" key="2">
    <source>
        <dbReference type="Pfam" id="PF14111"/>
    </source>
</evidence>
<evidence type="ECO:0000313" key="3">
    <source>
        <dbReference type="EMBL" id="KAF3557049.1"/>
    </source>
</evidence>